<gene>
    <name evidence="2" type="ORF">J2S62_000086</name>
</gene>
<dbReference type="RefSeq" id="WP_310170004.1">
    <property type="nucleotide sequence ID" value="NZ_BAABHE010000002.1"/>
</dbReference>
<organism evidence="2 3">
    <name type="scientific">Enteractinococcus fodinae</name>
    <dbReference type="NCBI Taxonomy" id="684663"/>
    <lineage>
        <taxon>Bacteria</taxon>
        <taxon>Bacillati</taxon>
        <taxon>Actinomycetota</taxon>
        <taxon>Actinomycetes</taxon>
        <taxon>Micrococcales</taxon>
        <taxon>Micrococcaceae</taxon>
    </lineage>
</organism>
<protein>
    <submittedName>
        <fullName evidence="2">Uncharacterized protein</fullName>
    </submittedName>
</protein>
<reference evidence="2 3" key="1">
    <citation type="submission" date="2023-07" db="EMBL/GenBank/DDBJ databases">
        <title>Sequencing the genomes of 1000 actinobacteria strains.</title>
        <authorList>
            <person name="Klenk H.-P."/>
        </authorList>
    </citation>
    <scope>NUCLEOTIDE SEQUENCE [LARGE SCALE GENOMIC DNA]</scope>
    <source>
        <strain evidence="2 3">DSM 22966</strain>
    </source>
</reference>
<keyword evidence="1" id="KW-0472">Membrane</keyword>
<dbReference type="Proteomes" id="UP001183794">
    <property type="component" value="Unassembled WGS sequence"/>
</dbReference>
<evidence type="ECO:0000256" key="1">
    <source>
        <dbReference type="SAM" id="Phobius"/>
    </source>
</evidence>
<keyword evidence="3" id="KW-1185">Reference proteome</keyword>
<accession>A0ABU2AYH7</accession>
<proteinExistence type="predicted"/>
<feature type="transmembrane region" description="Helical" evidence="1">
    <location>
        <begin position="21"/>
        <end position="44"/>
    </location>
</feature>
<keyword evidence="1" id="KW-0812">Transmembrane</keyword>
<dbReference type="EMBL" id="JAVDYJ010000001">
    <property type="protein sequence ID" value="MDR7345829.1"/>
    <property type="molecule type" value="Genomic_DNA"/>
</dbReference>
<comment type="caution">
    <text evidence="2">The sequence shown here is derived from an EMBL/GenBank/DDBJ whole genome shotgun (WGS) entry which is preliminary data.</text>
</comment>
<name>A0ABU2AYH7_9MICC</name>
<evidence type="ECO:0000313" key="3">
    <source>
        <dbReference type="Proteomes" id="UP001183794"/>
    </source>
</evidence>
<keyword evidence="1" id="KW-1133">Transmembrane helix</keyword>
<evidence type="ECO:0000313" key="2">
    <source>
        <dbReference type="EMBL" id="MDR7345829.1"/>
    </source>
</evidence>
<sequence>MELQSEERQAFQRREWTVQRFGILVLVAFIVAGFLGLLGAGPLATTTSSSSQGMVTVEHDWIVRANAETTMHVRIAPEAVENDTVTLEFTGPWVSGVDLESISPDPVEQHAIPDGTALTFMVEPSSDIDVSLTLIPQELFQREAQVTVAEETVLFNQFALP</sequence>